<feature type="domain" description="Endonuclease/exonuclease/phosphatase" evidence="1">
    <location>
        <begin position="34"/>
        <end position="341"/>
    </location>
</feature>
<dbReference type="EMBL" id="DWZI01000043">
    <property type="protein sequence ID" value="HJA86275.1"/>
    <property type="molecule type" value="Genomic_DNA"/>
</dbReference>
<name>A0A9D2HVI0_9BACE</name>
<dbReference type="InterPro" id="IPR036691">
    <property type="entry name" value="Endo/exonu/phosph_ase_sf"/>
</dbReference>
<protein>
    <submittedName>
        <fullName evidence="2">Endonuclease/exonuclease/phosphatase family protein</fullName>
    </submittedName>
</protein>
<dbReference type="Proteomes" id="UP000823862">
    <property type="component" value="Unassembled WGS sequence"/>
</dbReference>
<dbReference type="GO" id="GO:0004519">
    <property type="term" value="F:endonuclease activity"/>
    <property type="evidence" value="ECO:0007669"/>
    <property type="project" value="UniProtKB-KW"/>
</dbReference>
<keyword evidence="2" id="KW-0378">Hydrolase</keyword>
<evidence type="ECO:0000259" key="1">
    <source>
        <dbReference type="Pfam" id="PF03372"/>
    </source>
</evidence>
<evidence type="ECO:0000313" key="3">
    <source>
        <dbReference type="Proteomes" id="UP000823862"/>
    </source>
</evidence>
<dbReference type="Pfam" id="PF03372">
    <property type="entry name" value="Exo_endo_phos"/>
    <property type="match status" value="1"/>
</dbReference>
<dbReference type="SUPFAM" id="SSF56219">
    <property type="entry name" value="DNase I-like"/>
    <property type="match status" value="1"/>
</dbReference>
<keyword evidence="2" id="KW-0255">Endonuclease</keyword>
<keyword evidence="2" id="KW-0540">Nuclease</keyword>
<accession>A0A9D2HVI0</accession>
<dbReference type="PANTHER" id="PTHR41349">
    <property type="match status" value="1"/>
</dbReference>
<reference evidence="2" key="1">
    <citation type="journal article" date="2021" name="PeerJ">
        <title>Extensive microbial diversity within the chicken gut microbiome revealed by metagenomics and culture.</title>
        <authorList>
            <person name="Gilroy R."/>
            <person name="Ravi A."/>
            <person name="Getino M."/>
            <person name="Pursley I."/>
            <person name="Horton D.L."/>
            <person name="Alikhan N.F."/>
            <person name="Baker D."/>
            <person name="Gharbi K."/>
            <person name="Hall N."/>
            <person name="Watson M."/>
            <person name="Adriaenssens E.M."/>
            <person name="Foster-Nyarko E."/>
            <person name="Jarju S."/>
            <person name="Secka A."/>
            <person name="Antonio M."/>
            <person name="Oren A."/>
            <person name="Chaudhuri R.R."/>
            <person name="La Ragione R."/>
            <person name="Hildebrand F."/>
            <person name="Pallen M.J."/>
        </authorList>
    </citation>
    <scope>NUCLEOTIDE SEQUENCE</scope>
    <source>
        <strain evidence="2">ChiHjej12B11-9795</strain>
    </source>
</reference>
<dbReference type="Gene3D" id="3.60.10.10">
    <property type="entry name" value="Endonuclease/exonuclease/phosphatase"/>
    <property type="match status" value="1"/>
</dbReference>
<reference evidence="2" key="2">
    <citation type="submission" date="2021-04" db="EMBL/GenBank/DDBJ databases">
        <authorList>
            <person name="Gilroy R."/>
        </authorList>
    </citation>
    <scope>NUCLEOTIDE SEQUENCE</scope>
    <source>
        <strain evidence="2">ChiHjej12B11-9795</strain>
    </source>
</reference>
<dbReference type="PANTHER" id="PTHR41349:SF1">
    <property type="entry name" value="PROTEIN CBG08683"/>
    <property type="match status" value="1"/>
</dbReference>
<dbReference type="AlphaFoldDB" id="A0A9D2HVI0"/>
<gene>
    <name evidence="2" type="ORF">H9950_08850</name>
</gene>
<sequence length="351" mass="39779">MWWKQKKIAIILLAVLLSGWTVVVRAETDTLKVLQLNIWHEGTQVEGGFQAIVDEIIHAEADVAFLSEVRNYEGVPFVPRLIEALRQKGVVYYGEYSPLDVGILSRYPILEQEDVRATDKGEGSGSLLRALLQVGNRKVAVYSAHLDYKNYACYLPRGYDGATWKKMDAPVTDADSVLQANRLAYREELIRLFVQKAKEDRERFAAVLLGGDFNEPSHLDWQEDTRHLWDHRGVVVNWDCSSLLQNAGYKDAYRVIYPNPVTHPGFTFPSDNNRVPVDKLAWAPEADERDRIDFIYYAGVAIQPLSAKVVGPSRSIVRGERVEEHTSDVFLTPLGVWPSDHKGVLVTFLLR</sequence>
<evidence type="ECO:0000313" key="2">
    <source>
        <dbReference type="EMBL" id="HJA86275.1"/>
    </source>
</evidence>
<comment type="caution">
    <text evidence="2">The sequence shown here is derived from an EMBL/GenBank/DDBJ whole genome shotgun (WGS) entry which is preliminary data.</text>
</comment>
<dbReference type="InterPro" id="IPR005135">
    <property type="entry name" value="Endo/exonuclease/phosphatase"/>
</dbReference>
<proteinExistence type="predicted"/>
<organism evidence="2 3">
    <name type="scientific">Candidatus Bacteroides avicola</name>
    <dbReference type="NCBI Taxonomy" id="2838468"/>
    <lineage>
        <taxon>Bacteria</taxon>
        <taxon>Pseudomonadati</taxon>
        <taxon>Bacteroidota</taxon>
        <taxon>Bacteroidia</taxon>
        <taxon>Bacteroidales</taxon>
        <taxon>Bacteroidaceae</taxon>
        <taxon>Bacteroides</taxon>
    </lineage>
</organism>